<evidence type="ECO:0000313" key="1">
    <source>
        <dbReference type="EMBL" id="TMS03925.1"/>
    </source>
</evidence>
<gene>
    <name evidence="1" type="ORF">E3U43_000814</name>
</gene>
<accession>A0ACD3Q9Q8</accession>
<comment type="caution">
    <text evidence="1">The sequence shown here is derived from an EMBL/GenBank/DDBJ whole genome shotgun (WGS) entry which is preliminary data.</text>
</comment>
<evidence type="ECO:0000313" key="2">
    <source>
        <dbReference type="Proteomes" id="UP000793456"/>
    </source>
</evidence>
<sequence>MKLNPPMSGDLIWNVLIDVADNQSEVTIEEALTNQQRASVKCSQKTVKDAYHIVCKPCSLQLEICCKCGKKEEIVIPINSQADQEEQEEEDGGQKKKGRGRGKKDADDLDSDDEDFDLSDHGDDDDDNEGEDLHNDSEQKKTQSDKSDALPDVSRVSFKE</sequence>
<organism evidence="1 2">
    <name type="scientific">Larimichthys crocea</name>
    <name type="common">Large yellow croaker</name>
    <name type="synonym">Pseudosciaena crocea</name>
    <dbReference type="NCBI Taxonomy" id="215358"/>
    <lineage>
        <taxon>Eukaryota</taxon>
        <taxon>Metazoa</taxon>
        <taxon>Chordata</taxon>
        <taxon>Craniata</taxon>
        <taxon>Vertebrata</taxon>
        <taxon>Euteleostomi</taxon>
        <taxon>Actinopterygii</taxon>
        <taxon>Neopterygii</taxon>
        <taxon>Teleostei</taxon>
        <taxon>Neoteleostei</taxon>
        <taxon>Acanthomorphata</taxon>
        <taxon>Eupercaria</taxon>
        <taxon>Sciaenidae</taxon>
        <taxon>Larimichthys</taxon>
    </lineage>
</organism>
<dbReference type="Proteomes" id="UP000793456">
    <property type="component" value="Chromosome XXII"/>
</dbReference>
<dbReference type="EMBL" id="CM011695">
    <property type="protein sequence ID" value="TMS03925.1"/>
    <property type="molecule type" value="Genomic_DNA"/>
</dbReference>
<keyword evidence="2" id="KW-1185">Reference proteome</keyword>
<protein>
    <submittedName>
        <fullName evidence="1">Uncharacterized protein</fullName>
    </submittedName>
</protein>
<name>A0ACD3Q9Q8_LARCR</name>
<reference evidence="1" key="1">
    <citation type="submission" date="2018-11" db="EMBL/GenBank/DDBJ databases">
        <title>The sequence and de novo assembly of Larimichthys crocea genome using PacBio and Hi-C technologies.</title>
        <authorList>
            <person name="Xu P."/>
            <person name="Chen B."/>
            <person name="Zhou Z."/>
            <person name="Ke Q."/>
            <person name="Wu Y."/>
            <person name="Bai H."/>
            <person name="Pu F."/>
        </authorList>
    </citation>
    <scope>NUCLEOTIDE SEQUENCE</scope>
    <source>
        <tissue evidence="1">Muscle</tissue>
    </source>
</reference>
<proteinExistence type="predicted"/>